<dbReference type="InterPro" id="IPR001763">
    <property type="entry name" value="Rhodanese-like_dom"/>
</dbReference>
<evidence type="ECO:0000313" key="3">
    <source>
        <dbReference type="EMBL" id="CAB4704662.1"/>
    </source>
</evidence>
<dbReference type="CDD" id="cd00158">
    <property type="entry name" value="RHOD"/>
    <property type="match status" value="1"/>
</dbReference>
<reference evidence="3" key="1">
    <citation type="submission" date="2020-05" db="EMBL/GenBank/DDBJ databases">
        <authorList>
            <person name="Chiriac C."/>
            <person name="Salcher M."/>
            <person name="Ghai R."/>
            <person name="Kavagutti S V."/>
        </authorList>
    </citation>
    <scope>NUCLEOTIDE SEQUENCE</scope>
</reference>
<dbReference type="InterPro" id="IPR051126">
    <property type="entry name" value="Thiosulfate_sulfurtransferase"/>
</dbReference>
<sequence>MTDIDLTELTERRDELVVLDVRALWEFDGSYGNDCCRRQGHIPGAIHFDVQELLTMGEVEVRERLGLPEGTEVVAYCHSGSRSQMATQALRALGFNARNYRGSWHEYAASDLPLEI</sequence>
<dbReference type="EMBL" id="CAEZXP010000005">
    <property type="protein sequence ID" value="CAB4704662.1"/>
    <property type="molecule type" value="Genomic_DNA"/>
</dbReference>
<dbReference type="PANTHER" id="PTHR43855:SF1">
    <property type="entry name" value="THIOSULFATE SULFURTRANSFERASE"/>
    <property type="match status" value="1"/>
</dbReference>
<feature type="domain" description="Rhodanese" evidence="2">
    <location>
        <begin position="12"/>
        <end position="116"/>
    </location>
</feature>
<evidence type="ECO:0000256" key="1">
    <source>
        <dbReference type="ARBA" id="ARBA00022737"/>
    </source>
</evidence>
<dbReference type="PROSITE" id="PS50206">
    <property type="entry name" value="RHODANESE_3"/>
    <property type="match status" value="1"/>
</dbReference>
<name>A0A6J6Q2D6_9ZZZZ</name>
<keyword evidence="1" id="KW-0677">Repeat</keyword>
<protein>
    <submittedName>
        <fullName evidence="3">Unannotated protein</fullName>
    </submittedName>
</protein>
<dbReference type="InterPro" id="IPR036873">
    <property type="entry name" value="Rhodanese-like_dom_sf"/>
</dbReference>
<organism evidence="3">
    <name type="scientific">freshwater metagenome</name>
    <dbReference type="NCBI Taxonomy" id="449393"/>
    <lineage>
        <taxon>unclassified sequences</taxon>
        <taxon>metagenomes</taxon>
        <taxon>ecological metagenomes</taxon>
    </lineage>
</organism>
<dbReference type="PANTHER" id="PTHR43855">
    <property type="entry name" value="THIOSULFATE SULFURTRANSFERASE"/>
    <property type="match status" value="1"/>
</dbReference>
<dbReference type="SMART" id="SM00450">
    <property type="entry name" value="RHOD"/>
    <property type="match status" value="1"/>
</dbReference>
<proteinExistence type="predicted"/>
<dbReference type="SUPFAM" id="SSF52821">
    <property type="entry name" value="Rhodanese/Cell cycle control phosphatase"/>
    <property type="match status" value="1"/>
</dbReference>
<evidence type="ECO:0000259" key="2">
    <source>
        <dbReference type="PROSITE" id="PS50206"/>
    </source>
</evidence>
<accession>A0A6J6Q2D6</accession>
<dbReference type="Gene3D" id="3.40.250.10">
    <property type="entry name" value="Rhodanese-like domain"/>
    <property type="match status" value="1"/>
</dbReference>
<dbReference type="Pfam" id="PF00581">
    <property type="entry name" value="Rhodanese"/>
    <property type="match status" value="1"/>
</dbReference>
<dbReference type="AlphaFoldDB" id="A0A6J6Q2D6"/>
<gene>
    <name evidence="3" type="ORF">UFOPK2399_01589</name>
</gene>